<evidence type="ECO:0008006" key="4">
    <source>
        <dbReference type="Google" id="ProtNLM"/>
    </source>
</evidence>
<evidence type="ECO:0000313" key="2">
    <source>
        <dbReference type="EMBL" id="EFR42551.1"/>
    </source>
</evidence>
<gene>
    <name evidence="2" type="ORF">HMPREF9220_0376</name>
</gene>
<feature type="transmembrane region" description="Helical" evidence="1">
    <location>
        <begin position="137"/>
        <end position="159"/>
    </location>
</feature>
<dbReference type="EMBL" id="AENT01000024">
    <property type="protein sequence ID" value="EFR42551.1"/>
    <property type="molecule type" value="Genomic_DNA"/>
</dbReference>
<feature type="transmembrane region" description="Helical" evidence="1">
    <location>
        <begin position="6"/>
        <end position="27"/>
    </location>
</feature>
<comment type="caution">
    <text evidence="2">The sequence shown here is derived from an EMBL/GenBank/DDBJ whole genome shotgun (WGS) entry which is preliminary data.</text>
</comment>
<keyword evidence="1" id="KW-0472">Membrane</keyword>
<dbReference type="eggNOG" id="ENOG5033E5K">
    <property type="taxonomic scope" value="Bacteria"/>
</dbReference>
<dbReference type="AlphaFoldDB" id="E4L9F2"/>
<dbReference type="InterPro" id="IPR030949">
    <property type="entry name" value="ECF_S_folate_fam"/>
</dbReference>
<sequence>MNDLKNAKILSLISVFIVMSIISSKFLSIHFITMKTGVTFIVSALTCAIFGPVISIISVIIEDFIGNAFFSSAGGFYFPFVITRIVTALVYSYFFYRKDITKKNILIAVFVNSLLTSVFLNTLWVSQVTGNTFILQLYARVPIILFNYVMNSVVLVLVFPKLVRILRTEILSMNAAPLNAPYKKSSV</sequence>
<keyword evidence="1" id="KW-1133">Transmembrane helix</keyword>
<dbReference type="Gene3D" id="1.10.1760.20">
    <property type="match status" value="1"/>
</dbReference>
<feature type="transmembrane region" description="Helical" evidence="1">
    <location>
        <begin position="39"/>
        <end position="61"/>
    </location>
</feature>
<protein>
    <recommendedName>
        <fullName evidence="4">Folate transporter FolT</fullName>
    </recommendedName>
</protein>
<keyword evidence="1" id="KW-0812">Transmembrane</keyword>
<dbReference type="NCBIfam" id="TIGR04518">
    <property type="entry name" value="ECF_S_folT_fam"/>
    <property type="match status" value="1"/>
</dbReference>
<reference evidence="2 3" key="1">
    <citation type="submission" date="2010-11" db="EMBL/GenBank/DDBJ databases">
        <authorList>
            <person name="Durkin A.S."/>
            <person name="Madupu R."/>
            <person name="Torralba M."/>
            <person name="Gillis M."/>
            <person name="Methe B."/>
            <person name="Sutton G."/>
            <person name="Nelson K.E."/>
        </authorList>
    </citation>
    <scope>NUCLEOTIDE SEQUENCE [LARGE SCALE GENOMIC DNA]</scope>
    <source>
        <strain evidence="2 3">UPII 345-E</strain>
    </source>
</reference>
<proteinExistence type="predicted"/>
<name>E4L9F2_9FIRM</name>
<dbReference type="OrthoDB" id="4624at2"/>
<organism evidence="2 3">
    <name type="scientific">Dialister micraerophilus UPII 345-E</name>
    <dbReference type="NCBI Taxonomy" id="910314"/>
    <lineage>
        <taxon>Bacteria</taxon>
        <taxon>Bacillati</taxon>
        <taxon>Bacillota</taxon>
        <taxon>Negativicutes</taxon>
        <taxon>Veillonellales</taxon>
        <taxon>Veillonellaceae</taxon>
        <taxon>Dialister</taxon>
    </lineage>
</organism>
<evidence type="ECO:0000313" key="3">
    <source>
        <dbReference type="Proteomes" id="UP000004594"/>
    </source>
</evidence>
<feature type="transmembrane region" description="Helical" evidence="1">
    <location>
        <begin position="105"/>
        <end position="125"/>
    </location>
</feature>
<dbReference type="Proteomes" id="UP000004594">
    <property type="component" value="Unassembled WGS sequence"/>
</dbReference>
<accession>E4L9F2</accession>
<dbReference type="RefSeq" id="WP_007554830.1">
    <property type="nucleotide sequence ID" value="NZ_AENT01000024.1"/>
</dbReference>
<feature type="transmembrane region" description="Helical" evidence="1">
    <location>
        <begin position="76"/>
        <end position="96"/>
    </location>
</feature>
<evidence type="ECO:0000256" key="1">
    <source>
        <dbReference type="SAM" id="Phobius"/>
    </source>
</evidence>